<dbReference type="InParanoid" id="A0A212FE26"/>
<keyword evidence="1" id="KW-0812">Transmembrane</keyword>
<dbReference type="Proteomes" id="UP000007151">
    <property type="component" value="Unassembled WGS sequence"/>
</dbReference>
<keyword evidence="1" id="KW-1133">Transmembrane helix</keyword>
<dbReference type="EMBL" id="AGBW02008995">
    <property type="protein sequence ID" value="OWR51937.1"/>
    <property type="molecule type" value="Genomic_DNA"/>
</dbReference>
<evidence type="ECO:0000313" key="3">
    <source>
        <dbReference type="Proteomes" id="UP000007151"/>
    </source>
</evidence>
<dbReference type="AlphaFoldDB" id="A0A212FE26"/>
<sequence length="72" mass="8092">MFGIFTNVLCRQDITPKPLVKTCTPKQRPICLDPDCVWFCRLVGSIVTIALCYACAYAFISDTKLKFGLFVP</sequence>
<protein>
    <submittedName>
        <fullName evidence="2">Uncharacterized protein</fullName>
    </submittedName>
</protein>
<keyword evidence="1" id="KW-0472">Membrane</keyword>
<feature type="transmembrane region" description="Helical" evidence="1">
    <location>
        <begin position="42"/>
        <end position="60"/>
    </location>
</feature>
<dbReference type="KEGG" id="dpl:KGM_205734"/>
<keyword evidence="3" id="KW-1185">Reference proteome</keyword>
<organism evidence="2 3">
    <name type="scientific">Danaus plexippus plexippus</name>
    <dbReference type="NCBI Taxonomy" id="278856"/>
    <lineage>
        <taxon>Eukaryota</taxon>
        <taxon>Metazoa</taxon>
        <taxon>Ecdysozoa</taxon>
        <taxon>Arthropoda</taxon>
        <taxon>Hexapoda</taxon>
        <taxon>Insecta</taxon>
        <taxon>Pterygota</taxon>
        <taxon>Neoptera</taxon>
        <taxon>Endopterygota</taxon>
        <taxon>Lepidoptera</taxon>
        <taxon>Glossata</taxon>
        <taxon>Ditrysia</taxon>
        <taxon>Papilionoidea</taxon>
        <taxon>Nymphalidae</taxon>
        <taxon>Danainae</taxon>
        <taxon>Danaini</taxon>
        <taxon>Danaina</taxon>
        <taxon>Danaus</taxon>
        <taxon>Danaus</taxon>
    </lineage>
</organism>
<evidence type="ECO:0000313" key="2">
    <source>
        <dbReference type="EMBL" id="OWR51937.1"/>
    </source>
</evidence>
<gene>
    <name evidence="2" type="ORF">KGM_205734</name>
</gene>
<evidence type="ECO:0000256" key="1">
    <source>
        <dbReference type="SAM" id="Phobius"/>
    </source>
</evidence>
<reference evidence="2 3" key="1">
    <citation type="journal article" date="2011" name="Cell">
        <title>The monarch butterfly genome yields insights into long-distance migration.</title>
        <authorList>
            <person name="Zhan S."/>
            <person name="Merlin C."/>
            <person name="Boore J.L."/>
            <person name="Reppert S.M."/>
        </authorList>
    </citation>
    <scope>NUCLEOTIDE SEQUENCE [LARGE SCALE GENOMIC DNA]</scope>
    <source>
        <strain evidence="2">F-2</strain>
    </source>
</reference>
<comment type="caution">
    <text evidence="2">The sequence shown here is derived from an EMBL/GenBank/DDBJ whole genome shotgun (WGS) entry which is preliminary data.</text>
</comment>
<name>A0A212FE26_DANPL</name>
<proteinExistence type="predicted"/>
<accession>A0A212FE26</accession>